<dbReference type="OMA" id="MGTIDMK"/>
<keyword evidence="1" id="KW-0732">Signal</keyword>
<dbReference type="GO" id="GO:0016020">
    <property type="term" value="C:membrane"/>
    <property type="evidence" value="ECO:0007669"/>
    <property type="project" value="InterPro"/>
</dbReference>
<dbReference type="Gene3D" id="3.90.1010.20">
    <property type="match status" value="1"/>
</dbReference>
<accession>A0A098B7D0</accession>
<evidence type="ECO:0000313" key="3">
    <source>
        <dbReference type="EMBL" id="CDX03761.1"/>
    </source>
</evidence>
<gene>
    <name evidence="3" type="ORF">DPCES_3875</name>
</gene>
<dbReference type="AlphaFoldDB" id="A0A098B7D0"/>
<evidence type="ECO:0000259" key="2">
    <source>
        <dbReference type="SMART" id="SM00900"/>
    </source>
</evidence>
<dbReference type="SMART" id="SM00900">
    <property type="entry name" value="FMN_bind"/>
    <property type="match status" value="1"/>
</dbReference>
<feature type="chain" id="PRO_5039626325" evidence="1">
    <location>
        <begin position="23"/>
        <end position="127"/>
    </location>
</feature>
<dbReference type="EMBL" id="LK996017">
    <property type="protein sequence ID" value="CDX03761.1"/>
    <property type="molecule type" value="Genomic_DNA"/>
</dbReference>
<feature type="signal peptide" evidence="1">
    <location>
        <begin position="1"/>
        <end position="22"/>
    </location>
</feature>
<evidence type="ECO:0000256" key="1">
    <source>
        <dbReference type="SAM" id="SignalP"/>
    </source>
</evidence>
<protein>
    <submittedName>
        <fullName evidence="3">FMN-binding domain protein</fullName>
    </submittedName>
</protein>
<dbReference type="Pfam" id="PF04205">
    <property type="entry name" value="FMN_bind"/>
    <property type="match status" value="1"/>
</dbReference>
<sequence length="127" mass="12780">MFFVKKVIVPFLICLTALTMTGCGNSPASGTTAEPTSAAYTGTQEATASGMGEVKVTITFDKGVVTACDVDAANETPDIGQLAAPTLAKAIVEKNAPIVDSVSGATVTSDAVVKAAKACFDAAGIKY</sequence>
<dbReference type="PROSITE" id="PS51257">
    <property type="entry name" value="PROKAR_LIPOPROTEIN"/>
    <property type="match status" value="1"/>
</dbReference>
<name>A0A098B7D0_DESHA</name>
<proteinExistence type="predicted"/>
<dbReference type="GO" id="GO:0010181">
    <property type="term" value="F:FMN binding"/>
    <property type="evidence" value="ECO:0007669"/>
    <property type="project" value="InterPro"/>
</dbReference>
<reference evidence="3" key="1">
    <citation type="submission" date="2014-07" db="EMBL/GenBank/DDBJ databases">
        <authorList>
            <person name="Hornung V.Bastian."/>
        </authorList>
    </citation>
    <scope>NUCLEOTIDE SEQUENCE</scope>
    <source>
        <strain evidence="3">PCE-S</strain>
    </source>
</reference>
<dbReference type="PATRIC" id="fig|49338.4.peg.4166"/>
<dbReference type="InterPro" id="IPR007329">
    <property type="entry name" value="FMN-bd"/>
</dbReference>
<dbReference type="RefSeq" id="WP_005809308.1">
    <property type="nucleotide sequence ID" value="NZ_CABKQQ010000019.1"/>
</dbReference>
<feature type="domain" description="FMN-binding" evidence="2">
    <location>
        <begin position="50"/>
        <end position="123"/>
    </location>
</feature>
<organism evidence="3">
    <name type="scientific">Desulfitobacterium hafniense</name>
    <name type="common">Desulfitobacterium frappieri</name>
    <dbReference type="NCBI Taxonomy" id="49338"/>
    <lineage>
        <taxon>Bacteria</taxon>
        <taxon>Bacillati</taxon>
        <taxon>Bacillota</taxon>
        <taxon>Clostridia</taxon>
        <taxon>Eubacteriales</taxon>
        <taxon>Desulfitobacteriaceae</taxon>
        <taxon>Desulfitobacterium</taxon>
    </lineage>
</organism>